<accession>A0A1G8MXY4</accession>
<protein>
    <submittedName>
        <fullName evidence="2">Aminodeoxychorismate synthase, subunit I</fullName>
    </submittedName>
</protein>
<name>A0A1G8MXY4_9RHOB</name>
<evidence type="ECO:0000313" key="2">
    <source>
        <dbReference type="EMBL" id="SDI72822.1"/>
    </source>
</evidence>
<gene>
    <name evidence="2" type="ORF">SAMN04487993_100934</name>
</gene>
<dbReference type="Proteomes" id="UP000199093">
    <property type="component" value="Unassembled WGS sequence"/>
</dbReference>
<dbReference type="EMBL" id="FNEJ01000009">
    <property type="protein sequence ID" value="SDI72822.1"/>
    <property type="molecule type" value="Genomic_DNA"/>
</dbReference>
<dbReference type="SUPFAM" id="SSF56322">
    <property type="entry name" value="ADC synthase"/>
    <property type="match status" value="1"/>
</dbReference>
<dbReference type="PRINTS" id="PR00095">
    <property type="entry name" value="ANTSNTHASEI"/>
</dbReference>
<dbReference type="AlphaFoldDB" id="A0A1G8MXY4"/>
<dbReference type="PANTHER" id="PTHR11236:SF50">
    <property type="entry name" value="AMINODEOXYCHORISMATE SYNTHASE COMPONENT 1"/>
    <property type="match status" value="1"/>
</dbReference>
<feature type="domain" description="Chorismate-utilising enzyme C-terminal" evidence="1">
    <location>
        <begin position="111"/>
        <end position="364"/>
    </location>
</feature>
<keyword evidence="3" id="KW-1185">Reference proteome</keyword>
<dbReference type="InterPro" id="IPR005801">
    <property type="entry name" value="ADC_synthase"/>
</dbReference>
<reference evidence="3" key="1">
    <citation type="submission" date="2016-10" db="EMBL/GenBank/DDBJ databases">
        <authorList>
            <person name="Varghese N."/>
            <person name="Submissions S."/>
        </authorList>
    </citation>
    <scope>NUCLEOTIDE SEQUENCE [LARGE SCALE GENOMIC DNA]</scope>
    <source>
        <strain evidence="3">DSM 26424</strain>
    </source>
</reference>
<dbReference type="PANTHER" id="PTHR11236">
    <property type="entry name" value="AMINOBENZOATE/ANTHRANILATE SYNTHASE"/>
    <property type="match status" value="1"/>
</dbReference>
<dbReference type="InterPro" id="IPR005802">
    <property type="entry name" value="ADC_synth_comp_1"/>
</dbReference>
<dbReference type="GO" id="GO:0046820">
    <property type="term" value="F:4-amino-4-deoxychorismate synthase activity"/>
    <property type="evidence" value="ECO:0007669"/>
    <property type="project" value="TreeGrafter"/>
</dbReference>
<dbReference type="GO" id="GO:0000162">
    <property type="term" value="P:L-tryptophan biosynthetic process"/>
    <property type="evidence" value="ECO:0007669"/>
    <property type="project" value="TreeGrafter"/>
</dbReference>
<dbReference type="InterPro" id="IPR019999">
    <property type="entry name" value="Anth_synth_I-like"/>
</dbReference>
<sequence>MLLEEGPDRGPVLFAEPRERVVAHTGPEALAALDRLEQARRAGAWIAGAAAYELGFALDPAVADLLTPGPEPLLRFGIFDGPADPAPLLAQAAQEAAQVRLRHVTPLWSPADHAARFHVIKEMLAAGDLYQVNLTLPVEVGFDGTPLGLWGAMRALQPVGHGGLLNLGGQTVLSRSPELFFRLDAQGRAEVAPMKGTAPRDADPQRDATLRETLGRDIKNRAENIMIVDLMRNDLSRICRVGSVRVPELLKVETYATLHQMISRVEGQLAGAAALPDLMRALFPCGSITGAPKIAAMRAIHRLEGWRRGMYCGSMGWMAPDGRASFNVAIRTLTVTGPGTARMGVGGGIVMDSEADAEYQEALWKSRFVTGLIPPCA</sequence>
<evidence type="ECO:0000259" key="1">
    <source>
        <dbReference type="Pfam" id="PF00425"/>
    </source>
</evidence>
<dbReference type="Gene3D" id="3.60.120.10">
    <property type="entry name" value="Anthranilate synthase"/>
    <property type="match status" value="1"/>
</dbReference>
<dbReference type="InterPro" id="IPR015890">
    <property type="entry name" value="Chorismate_C"/>
</dbReference>
<dbReference type="NCBIfam" id="TIGR00553">
    <property type="entry name" value="pabB"/>
    <property type="match status" value="1"/>
</dbReference>
<proteinExistence type="predicted"/>
<evidence type="ECO:0000313" key="3">
    <source>
        <dbReference type="Proteomes" id="UP000199093"/>
    </source>
</evidence>
<organism evidence="2 3">
    <name type="scientific">Salipiger marinus</name>
    <dbReference type="NCBI Taxonomy" id="555512"/>
    <lineage>
        <taxon>Bacteria</taxon>
        <taxon>Pseudomonadati</taxon>
        <taxon>Pseudomonadota</taxon>
        <taxon>Alphaproteobacteria</taxon>
        <taxon>Rhodobacterales</taxon>
        <taxon>Roseobacteraceae</taxon>
        <taxon>Salipiger</taxon>
    </lineage>
</organism>
<dbReference type="Pfam" id="PF00425">
    <property type="entry name" value="Chorismate_bind"/>
    <property type="match status" value="1"/>
</dbReference>
<dbReference type="GO" id="GO:0009396">
    <property type="term" value="P:folic acid-containing compound biosynthetic process"/>
    <property type="evidence" value="ECO:0007669"/>
    <property type="project" value="InterPro"/>
</dbReference>
<dbReference type="NCBIfam" id="NF005698">
    <property type="entry name" value="PRK07508.1"/>
    <property type="match status" value="1"/>
</dbReference>
<dbReference type="STRING" id="555512.SAMN04487993_100934"/>